<evidence type="ECO:0000256" key="4">
    <source>
        <dbReference type="ARBA" id="ARBA00022617"/>
    </source>
</evidence>
<evidence type="ECO:0000256" key="5">
    <source>
        <dbReference type="ARBA" id="ARBA00022723"/>
    </source>
</evidence>
<dbReference type="PROSITE" id="PS00086">
    <property type="entry name" value="CYTOCHROME_P450"/>
    <property type="match status" value="1"/>
</dbReference>
<dbReference type="GO" id="GO:0004497">
    <property type="term" value="F:monooxygenase activity"/>
    <property type="evidence" value="ECO:0007669"/>
    <property type="project" value="UniProtKB-KW"/>
</dbReference>
<dbReference type="CDD" id="cd11065">
    <property type="entry name" value="CYP64-like"/>
    <property type="match status" value="1"/>
</dbReference>
<protein>
    <submittedName>
        <fullName evidence="11">Cytochrome P450</fullName>
    </submittedName>
</protein>
<dbReference type="GO" id="GO:0016705">
    <property type="term" value="F:oxidoreductase activity, acting on paired donors, with incorporation or reduction of molecular oxygen"/>
    <property type="evidence" value="ECO:0007669"/>
    <property type="project" value="InterPro"/>
</dbReference>
<dbReference type="GO" id="GO:0005506">
    <property type="term" value="F:iron ion binding"/>
    <property type="evidence" value="ECO:0007669"/>
    <property type="project" value="InterPro"/>
</dbReference>
<evidence type="ECO:0000256" key="1">
    <source>
        <dbReference type="ARBA" id="ARBA00001971"/>
    </source>
</evidence>
<dbReference type="Pfam" id="PF00067">
    <property type="entry name" value="p450"/>
    <property type="match status" value="1"/>
</dbReference>
<keyword evidence="8 10" id="KW-0503">Monooxygenase</keyword>
<keyword evidence="4 9" id="KW-0349">Heme</keyword>
<evidence type="ECO:0000256" key="2">
    <source>
        <dbReference type="ARBA" id="ARBA00005179"/>
    </source>
</evidence>
<evidence type="ECO:0000256" key="9">
    <source>
        <dbReference type="PIRSR" id="PIRSR602401-1"/>
    </source>
</evidence>
<dbReference type="InterPro" id="IPR001128">
    <property type="entry name" value="Cyt_P450"/>
</dbReference>
<dbReference type="PANTHER" id="PTHR46300:SF7">
    <property type="entry name" value="P450, PUTATIVE (EUROFUNG)-RELATED"/>
    <property type="match status" value="1"/>
</dbReference>
<dbReference type="InterPro" id="IPR017972">
    <property type="entry name" value="Cyt_P450_CS"/>
</dbReference>
<reference evidence="11" key="1">
    <citation type="submission" date="2023-03" db="EMBL/GenBank/DDBJ databases">
        <title>Massive genome expansion in bonnet fungi (Mycena s.s.) driven by repeated elements and novel gene families across ecological guilds.</title>
        <authorList>
            <consortium name="Lawrence Berkeley National Laboratory"/>
            <person name="Harder C.B."/>
            <person name="Miyauchi S."/>
            <person name="Viragh M."/>
            <person name="Kuo A."/>
            <person name="Thoen E."/>
            <person name="Andreopoulos B."/>
            <person name="Lu D."/>
            <person name="Skrede I."/>
            <person name="Drula E."/>
            <person name="Henrissat B."/>
            <person name="Morin E."/>
            <person name="Kohler A."/>
            <person name="Barry K."/>
            <person name="LaButti K."/>
            <person name="Morin E."/>
            <person name="Salamov A."/>
            <person name="Lipzen A."/>
            <person name="Mereny Z."/>
            <person name="Hegedus B."/>
            <person name="Baldrian P."/>
            <person name="Stursova M."/>
            <person name="Weitz H."/>
            <person name="Taylor A."/>
            <person name="Grigoriev I.V."/>
            <person name="Nagy L.G."/>
            <person name="Martin F."/>
            <person name="Kauserud H."/>
        </authorList>
    </citation>
    <scope>NUCLEOTIDE SEQUENCE</scope>
    <source>
        <strain evidence="11">CBHHK182m</strain>
    </source>
</reference>
<keyword evidence="6 10" id="KW-0560">Oxidoreductase</keyword>
<evidence type="ECO:0000313" key="12">
    <source>
        <dbReference type="Proteomes" id="UP001215598"/>
    </source>
</evidence>
<dbReference type="AlphaFoldDB" id="A0AAD7HMR2"/>
<dbReference type="PANTHER" id="PTHR46300">
    <property type="entry name" value="P450, PUTATIVE (EUROFUNG)-RELATED-RELATED"/>
    <property type="match status" value="1"/>
</dbReference>
<comment type="pathway">
    <text evidence="2">Secondary metabolite biosynthesis.</text>
</comment>
<dbReference type="Gene3D" id="1.10.630.10">
    <property type="entry name" value="Cytochrome P450"/>
    <property type="match status" value="1"/>
</dbReference>
<organism evidence="11 12">
    <name type="scientific">Mycena metata</name>
    <dbReference type="NCBI Taxonomy" id="1033252"/>
    <lineage>
        <taxon>Eukaryota</taxon>
        <taxon>Fungi</taxon>
        <taxon>Dikarya</taxon>
        <taxon>Basidiomycota</taxon>
        <taxon>Agaricomycotina</taxon>
        <taxon>Agaricomycetes</taxon>
        <taxon>Agaricomycetidae</taxon>
        <taxon>Agaricales</taxon>
        <taxon>Marasmiineae</taxon>
        <taxon>Mycenaceae</taxon>
        <taxon>Mycena</taxon>
    </lineage>
</organism>
<dbReference type="InterPro" id="IPR036396">
    <property type="entry name" value="Cyt_P450_sf"/>
</dbReference>
<evidence type="ECO:0000256" key="10">
    <source>
        <dbReference type="RuleBase" id="RU000461"/>
    </source>
</evidence>
<dbReference type="Proteomes" id="UP001215598">
    <property type="component" value="Unassembled WGS sequence"/>
</dbReference>
<comment type="similarity">
    <text evidence="3 10">Belongs to the cytochrome P450 family.</text>
</comment>
<evidence type="ECO:0000256" key="3">
    <source>
        <dbReference type="ARBA" id="ARBA00010617"/>
    </source>
</evidence>
<dbReference type="InterPro" id="IPR050364">
    <property type="entry name" value="Cytochrome_P450_fung"/>
</dbReference>
<comment type="caution">
    <text evidence="11">The sequence shown here is derived from an EMBL/GenBank/DDBJ whole genome shotgun (WGS) entry which is preliminary data.</text>
</comment>
<name>A0AAD7HMR2_9AGAR</name>
<keyword evidence="5 9" id="KW-0479">Metal-binding</keyword>
<dbReference type="EMBL" id="JARKIB010000208">
    <property type="protein sequence ID" value="KAJ7723811.1"/>
    <property type="molecule type" value="Genomic_DNA"/>
</dbReference>
<evidence type="ECO:0000256" key="7">
    <source>
        <dbReference type="ARBA" id="ARBA00023004"/>
    </source>
</evidence>
<proteinExistence type="inferred from homology"/>
<dbReference type="GO" id="GO:0020037">
    <property type="term" value="F:heme binding"/>
    <property type="evidence" value="ECO:0007669"/>
    <property type="project" value="InterPro"/>
</dbReference>
<feature type="binding site" description="axial binding residue" evidence="9">
    <location>
        <position position="439"/>
    </location>
    <ligand>
        <name>heme</name>
        <dbReference type="ChEBI" id="CHEBI:30413"/>
    </ligand>
    <ligandPart>
        <name>Fe</name>
        <dbReference type="ChEBI" id="CHEBI:18248"/>
    </ligandPart>
</feature>
<dbReference type="InterPro" id="IPR002401">
    <property type="entry name" value="Cyt_P450_E_grp-I"/>
</dbReference>
<evidence type="ECO:0000256" key="8">
    <source>
        <dbReference type="ARBA" id="ARBA00023033"/>
    </source>
</evidence>
<accession>A0AAD7HMR2</accession>
<dbReference type="PRINTS" id="PR00463">
    <property type="entry name" value="EP450I"/>
</dbReference>
<evidence type="ECO:0000256" key="6">
    <source>
        <dbReference type="ARBA" id="ARBA00023002"/>
    </source>
</evidence>
<comment type="cofactor">
    <cofactor evidence="1 9">
        <name>heme</name>
        <dbReference type="ChEBI" id="CHEBI:30413"/>
    </cofactor>
</comment>
<keyword evidence="12" id="KW-1185">Reference proteome</keyword>
<gene>
    <name evidence="11" type="ORF">B0H16DRAFT_1597996</name>
</gene>
<sequence>MLALTSFQILAGSILVAYVSTRYFSRYSRTPLPPGPPGFPFFGNAFNLPKDSPWIAFAELGKKWGDLVSITTFGRTMIIVNAAKIAEDLLEAKGGIFSDRPVIQMGGELVGFRNVLTLCQYGDRVRQERKLFHQLFGTSKAIERFLPLITSEIHHFLRYVMLNPQGAVDGIQRTTGAVVLRIAYGYHLADGQDPFLELFNLRANIFARTTQPTAFLVNVLPILRYRPGWLPGGRSRTMAKEWAKIIQNTVDVPHEYVKNQMASGTADNSFTSTLLQERPEDDHLIKWAASAIQAGGSSTTSSQLEAFFLAMCLYPEVQAEAQRELDRVVGADRLPNISDRRHLPYLNALCKEVLRWHNAVPTGIPHRTREDFIYQRKGAQPVLIPKDSLIIPNIWNMTHDSKNYSDPMRFDPSRFIAAETKHAEEDPARICFGYGRRICPGRLLADTTIFLTCGMVLAVVNVNKIYRDGVAVQPRLGQTTGTVSQTFPFQCVLKPRTALAASLIGELTQ</sequence>
<keyword evidence="7 9" id="KW-0408">Iron</keyword>
<dbReference type="SUPFAM" id="SSF48264">
    <property type="entry name" value="Cytochrome P450"/>
    <property type="match status" value="1"/>
</dbReference>
<evidence type="ECO:0000313" key="11">
    <source>
        <dbReference type="EMBL" id="KAJ7723811.1"/>
    </source>
</evidence>